<dbReference type="Pfam" id="PF00108">
    <property type="entry name" value="Thiolase_N"/>
    <property type="match status" value="1"/>
</dbReference>
<keyword evidence="4" id="KW-1185">Reference proteome</keyword>
<dbReference type="PIRSF" id="PIRSF000429">
    <property type="entry name" value="Ac-CoA_Ac_transf"/>
    <property type="match status" value="1"/>
</dbReference>
<dbReference type="InterPro" id="IPR020616">
    <property type="entry name" value="Thiolase_N"/>
</dbReference>
<feature type="domain" description="Thiolase C-terminal" evidence="2">
    <location>
        <begin position="243"/>
        <end position="377"/>
    </location>
</feature>
<dbReference type="Proteomes" id="UP001141619">
    <property type="component" value="Unassembled WGS sequence"/>
</dbReference>
<dbReference type="Pfam" id="PF22691">
    <property type="entry name" value="Thiolase_C_1"/>
    <property type="match status" value="1"/>
</dbReference>
<dbReference type="GO" id="GO:0003988">
    <property type="term" value="F:acetyl-CoA C-acyltransferase activity"/>
    <property type="evidence" value="ECO:0007669"/>
    <property type="project" value="UniProtKB-ARBA"/>
</dbReference>
<dbReference type="CDD" id="cd00829">
    <property type="entry name" value="SCP-x_thiolase"/>
    <property type="match status" value="1"/>
</dbReference>
<protein>
    <submittedName>
        <fullName evidence="3">Thiolase family protein</fullName>
    </submittedName>
</protein>
<reference evidence="3" key="1">
    <citation type="submission" date="2022-08" db="EMBL/GenBank/DDBJ databases">
        <authorList>
            <person name="Vandamme P."/>
            <person name="Hettiarachchi A."/>
            <person name="Peeters C."/>
            <person name="Cnockaert M."/>
            <person name="Carlier A."/>
        </authorList>
    </citation>
    <scope>NUCLEOTIDE SEQUENCE</scope>
    <source>
        <strain evidence="3">LMG 31809</strain>
    </source>
</reference>
<dbReference type="PANTHER" id="PTHR42870:SF1">
    <property type="entry name" value="NON-SPECIFIC LIPID-TRANSFER PROTEIN-LIKE 2"/>
    <property type="match status" value="1"/>
</dbReference>
<evidence type="ECO:0000313" key="4">
    <source>
        <dbReference type="Proteomes" id="UP001141619"/>
    </source>
</evidence>
<dbReference type="PANTHER" id="PTHR42870">
    <property type="entry name" value="ACETYL-COA C-ACETYLTRANSFERASE"/>
    <property type="match status" value="1"/>
</dbReference>
<evidence type="ECO:0000259" key="1">
    <source>
        <dbReference type="Pfam" id="PF00108"/>
    </source>
</evidence>
<comment type="caution">
    <text evidence="3">The sequence shown here is derived from an EMBL/GenBank/DDBJ whole genome shotgun (WGS) entry which is preliminary data.</text>
</comment>
<accession>A0A9X3Z6Y3</accession>
<dbReference type="InterPro" id="IPR016039">
    <property type="entry name" value="Thiolase-like"/>
</dbReference>
<dbReference type="InterPro" id="IPR002155">
    <property type="entry name" value="Thiolase"/>
</dbReference>
<organism evidence="3 4">
    <name type="scientific">Govanella unica</name>
    <dbReference type="NCBI Taxonomy" id="2975056"/>
    <lineage>
        <taxon>Bacteria</taxon>
        <taxon>Pseudomonadati</taxon>
        <taxon>Pseudomonadota</taxon>
        <taxon>Alphaproteobacteria</taxon>
        <taxon>Emcibacterales</taxon>
        <taxon>Govanellaceae</taxon>
        <taxon>Govanella</taxon>
    </lineage>
</organism>
<dbReference type="InterPro" id="IPR055140">
    <property type="entry name" value="Thiolase_C_2"/>
</dbReference>
<gene>
    <name evidence="3" type="ORF">NYP16_05990</name>
</gene>
<dbReference type="EMBL" id="JANWOI010000002">
    <property type="protein sequence ID" value="MDA5193503.1"/>
    <property type="molecule type" value="Genomic_DNA"/>
</dbReference>
<dbReference type="SUPFAM" id="SSF53901">
    <property type="entry name" value="Thiolase-like"/>
    <property type="match status" value="1"/>
</dbReference>
<dbReference type="Gene3D" id="3.40.47.10">
    <property type="match status" value="1"/>
</dbReference>
<feature type="domain" description="Thiolase N-terminal" evidence="1">
    <location>
        <begin position="24"/>
        <end position="188"/>
    </location>
</feature>
<evidence type="ECO:0000313" key="3">
    <source>
        <dbReference type="EMBL" id="MDA5193503.1"/>
    </source>
</evidence>
<name>A0A9X3Z6Y3_9PROT</name>
<evidence type="ECO:0000259" key="2">
    <source>
        <dbReference type="Pfam" id="PF22691"/>
    </source>
</evidence>
<dbReference type="AlphaFoldDB" id="A0A9X3Z6Y3"/>
<reference evidence="3" key="2">
    <citation type="journal article" date="2023" name="Syst. Appl. Microbiol.">
        <title>Govania unica gen. nov., sp. nov., a rare biosphere bacterium that represents a novel family in the class Alphaproteobacteria.</title>
        <authorList>
            <person name="Vandamme P."/>
            <person name="Peeters C."/>
            <person name="Hettiarachchi A."/>
            <person name="Cnockaert M."/>
            <person name="Carlier A."/>
        </authorList>
    </citation>
    <scope>NUCLEOTIDE SEQUENCE</scope>
    <source>
        <strain evidence="3">LMG 31809</strain>
    </source>
</reference>
<dbReference type="RefSeq" id="WP_274943205.1">
    <property type="nucleotide sequence ID" value="NZ_JANWOI010000002.1"/>
</dbReference>
<proteinExistence type="predicted"/>
<sequence>MTVFPQSYDGIALVAPVTIGYERTSDHGAAYFAGRALRALLDRTGLKKDEIDGLALSSFTMKPDTAVAATAHFGLSPRWLEDIPMGGASGVVAMRRAARAVQMGDADIVACISADTNNKDSFSSLVADFSLFSRDAVHPYGAAGPNAVFSMITQNYMREFGAAREDFGRLAVAQRRNARDNPHALFHDPLTLETYMNARPIAGPIHLFDCVMPCAGADAFLVMSVDRAKSLGLPYVVIKGAVERHNAYADDPVPTRGGWAMERERLYGMAGLGPKDVDFVETYDDYPVISFLQIEDLGLCAKGEAGRFFRDTDTTIDGQMPHNTSGGQLSAGQAGAAGGYLGLVEAIRQLTGDKAPSAQIAKARHGLVSGYGMVIYDRCLCTAAALLARGDA</sequence>